<dbReference type="InterPro" id="IPR018247">
    <property type="entry name" value="EF_Hand_1_Ca_BS"/>
</dbReference>
<keyword evidence="5 11" id="KW-0378">Hydrolase</keyword>
<dbReference type="SUPFAM" id="SSF47473">
    <property type="entry name" value="EF-hand"/>
    <property type="match status" value="1"/>
</dbReference>
<dbReference type="GO" id="GO:0005509">
    <property type="term" value="F:calcium ion binding"/>
    <property type="evidence" value="ECO:0007669"/>
    <property type="project" value="InterPro"/>
</dbReference>
<feature type="region of interest" description="Disordered" evidence="12">
    <location>
        <begin position="960"/>
        <end position="1017"/>
    </location>
</feature>
<evidence type="ECO:0000256" key="11">
    <source>
        <dbReference type="PROSITE-ProRule" id="PRU00560"/>
    </source>
</evidence>
<dbReference type="InterPro" id="IPR002048">
    <property type="entry name" value="EF_hand_dom"/>
</dbReference>
<dbReference type="Proteomes" id="UP000002748">
    <property type="component" value="Unassembled WGS sequence"/>
</dbReference>
<feature type="domain" description="EF-hand" evidence="13">
    <location>
        <begin position="117"/>
        <end position="152"/>
    </location>
</feature>
<keyword evidence="10" id="KW-0238">DNA-binding</keyword>
<dbReference type="SMART" id="SM00054">
    <property type="entry name" value="EFh"/>
    <property type="match status" value="4"/>
</dbReference>
<keyword evidence="9" id="KW-0007">Acetylation</keyword>
<evidence type="ECO:0000256" key="1">
    <source>
        <dbReference type="ARBA" id="ARBA00009763"/>
    </source>
</evidence>
<evidence type="ECO:0000313" key="16">
    <source>
        <dbReference type="Proteomes" id="UP000002748"/>
    </source>
</evidence>
<dbReference type="PROSITE" id="PS50222">
    <property type="entry name" value="EF_HAND_2"/>
    <property type="match status" value="4"/>
</dbReference>
<accession>J4UB84</accession>
<dbReference type="VEuPathDB" id="FungiDB:A1Q1_02981"/>
<evidence type="ECO:0000256" key="5">
    <source>
        <dbReference type="ARBA" id="ARBA00022801"/>
    </source>
</evidence>
<dbReference type="RefSeq" id="XP_014179685.1">
    <property type="nucleotide sequence ID" value="XM_014324210.1"/>
</dbReference>
<dbReference type="GO" id="GO:0005737">
    <property type="term" value="C:cytoplasm"/>
    <property type="evidence" value="ECO:0007669"/>
    <property type="project" value="UniProtKB-ARBA"/>
</dbReference>
<dbReference type="GO" id="GO:0016787">
    <property type="term" value="F:hydrolase activity"/>
    <property type="evidence" value="ECO:0007669"/>
    <property type="project" value="UniProtKB-UniRule"/>
</dbReference>
<evidence type="ECO:0000256" key="10">
    <source>
        <dbReference type="ARBA" id="ARBA00023125"/>
    </source>
</evidence>
<dbReference type="OrthoDB" id="1470711at2759"/>
<dbReference type="InterPro" id="IPR013986">
    <property type="entry name" value="DExx_box_DNA_helicase_dom_sf"/>
</dbReference>
<feature type="domain" description="EF-hand" evidence="13">
    <location>
        <begin position="8"/>
        <end position="43"/>
    </location>
</feature>
<dbReference type="GO" id="GO:0043138">
    <property type="term" value="F:3'-5' DNA helicase activity"/>
    <property type="evidence" value="ECO:0007669"/>
    <property type="project" value="TreeGrafter"/>
</dbReference>
<reference evidence="15 16" key="1">
    <citation type="journal article" date="2012" name="Eukaryot. Cell">
        <title>Draft genome sequence of CBS 2479, the standard type strain of Trichosporon asahii.</title>
        <authorList>
            <person name="Yang R.Y."/>
            <person name="Li H.T."/>
            <person name="Zhu H."/>
            <person name="Zhou G.P."/>
            <person name="Wang M."/>
            <person name="Wang L."/>
        </authorList>
    </citation>
    <scope>NUCLEOTIDE SEQUENCE [LARGE SCALE GENOMIC DNA]</scope>
    <source>
        <strain evidence="16">ATCC 90039 / CBS 2479 / JCM 2466 / KCTC 7840 / NCYC 2677 / UAMH 7654</strain>
    </source>
</reference>
<feature type="region of interest" description="Disordered" evidence="12">
    <location>
        <begin position="924"/>
        <end position="946"/>
    </location>
</feature>
<feature type="domain" description="UvrD-like helicase ATP-binding" evidence="14">
    <location>
        <begin position="157"/>
        <end position="455"/>
    </location>
</feature>
<dbReference type="GO" id="GO:0005524">
    <property type="term" value="F:ATP binding"/>
    <property type="evidence" value="ECO:0007669"/>
    <property type="project" value="UniProtKB-UniRule"/>
</dbReference>
<dbReference type="EMBL" id="ALBS01000215">
    <property type="protein sequence ID" value="EJT48065.1"/>
    <property type="molecule type" value="Genomic_DNA"/>
</dbReference>
<dbReference type="GO" id="GO:0000725">
    <property type="term" value="P:recombinational repair"/>
    <property type="evidence" value="ECO:0007669"/>
    <property type="project" value="TreeGrafter"/>
</dbReference>
<dbReference type="PROSITE" id="PS51198">
    <property type="entry name" value="UVRD_HELICASE_ATP_BIND"/>
    <property type="match status" value="1"/>
</dbReference>
<evidence type="ECO:0000259" key="14">
    <source>
        <dbReference type="PROSITE" id="PS51198"/>
    </source>
</evidence>
<dbReference type="InterPro" id="IPR000212">
    <property type="entry name" value="DNA_helicase_UvrD/REP"/>
</dbReference>
<dbReference type="FunFam" id="1.10.238.10:FF:000398">
    <property type="entry name" value="Calmodulin-like protein 3"/>
    <property type="match status" value="1"/>
</dbReference>
<protein>
    <submittedName>
        <fullName evidence="15">ATP-dependent DNA helicase</fullName>
    </submittedName>
</protein>
<dbReference type="FunFam" id="1.10.238.10:FF:000006">
    <property type="entry name" value="Calmodulin 1"/>
    <property type="match status" value="1"/>
</dbReference>
<evidence type="ECO:0000256" key="8">
    <source>
        <dbReference type="ARBA" id="ARBA00022840"/>
    </source>
</evidence>
<dbReference type="InterPro" id="IPR014016">
    <property type="entry name" value="UvrD-like_ATP-bd"/>
</dbReference>
<dbReference type="Pfam" id="PF00580">
    <property type="entry name" value="UvrD-helicase"/>
    <property type="match status" value="1"/>
</dbReference>
<dbReference type="PANTHER" id="PTHR11070">
    <property type="entry name" value="UVRD / RECB / PCRA DNA HELICASE FAMILY MEMBER"/>
    <property type="match status" value="1"/>
</dbReference>
<evidence type="ECO:0000256" key="4">
    <source>
        <dbReference type="ARBA" id="ARBA00022741"/>
    </source>
</evidence>
<dbReference type="SUPFAM" id="SSF52540">
    <property type="entry name" value="P-loop containing nucleoside triphosphate hydrolases"/>
    <property type="match status" value="1"/>
</dbReference>
<name>J4UB84_TRIAS</name>
<evidence type="ECO:0000256" key="7">
    <source>
        <dbReference type="ARBA" id="ARBA00022837"/>
    </source>
</evidence>
<evidence type="ECO:0000256" key="2">
    <source>
        <dbReference type="ARBA" id="ARBA00022723"/>
    </source>
</evidence>
<evidence type="ECO:0000313" key="15">
    <source>
        <dbReference type="EMBL" id="EJT48065.1"/>
    </source>
</evidence>
<dbReference type="PROSITE" id="PS00018">
    <property type="entry name" value="EF_HAND_1"/>
    <property type="match status" value="4"/>
</dbReference>
<evidence type="ECO:0000259" key="13">
    <source>
        <dbReference type="PROSITE" id="PS50222"/>
    </source>
</evidence>
<keyword evidence="3" id="KW-0677">Repeat</keyword>
<dbReference type="GO" id="GO:0003677">
    <property type="term" value="F:DNA binding"/>
    <property type="evidence" value="ECO:0007669"/>
    <property type="project" value="UniProtKB-KW"/>
</dbReference>
<feature type="domain" description="EF-hand" evidence="13">
    <location>
        <begin position="44"/>
        <end position="79"/>
    </location>
</feature>
<dbReference type="GO" id="GO:0005634">
    <property type="term" value="C:nucleus"/>
    <property type="evidence" value="ECO:0007669"/>
    <property type="project" value="TreeGrafter"/>
</dbReference>
<dbReference type="PANTHER" id="PTHR11070:SF2">
    <property type="entry name" value="ATP-DEPENDENT DNA HELICASE SRS2"/>
    <property type="match status" value="1"/>
</dbReference>
<feature type="binding site" evidence="11">
    <location>
        <begin position="178"/>
        <end position="185"/>
    </location>
    <ligand>
        <name>ATP</name>
        <dbReference type="ChEBI" id="CHEBI:30616"/>
    </ligand>
</feature>
<feature type="domain" description="EF-hand" evidence="13">
    <location>
        <begin position="81"/>
        <end position="116"/>
    </location>
</feature>
<comment type="similarity">
    <text evidence="1">Belongs to the calmodulin family.</text>
</comment>
<dbReference type="GeneID" id="25986494"/>
<evidence type="ECO:0000256" key="12">
    <source>
        <dbReference type="SAM" id="MobiDB-lite"/>
    </source>
</evidence>
<sequence>MAEQLTKEQIAEFKEAFSLFDKDGDGTITTKELGTVMRSLGQNPTQAELEDMINEVDADGNNSIDFAEFMTLMARKMHDTDSEEEIREAFKVFDKNNDGHISAAELKHVMTNLGEKLSDDEITQMIREADKDGDGMIDYNEFVTMMMAKTFRVQEAGEDCFTEGVSLKNHGGGVCVVNNPASRVVSPTMIRATTINTVIYRHLQDLSVLQFRRADAPGSKAHLLLSMTTSALPPAGDYPYLASLNAAQLEGTFHATCARFLRRYGKWIKLDPSFTIADQDDCKKIMKRLLKERSDELQELRLELKEGDVLNRISKAKAKEQSPADMLNALEESSQGDVDVLGRMIVQLYEGYDAALREANALDFDDLLLFGLRLFREHPNVIASCKHILVDEFQDTNTIQYELMVCFAHTGVSIVGDPDQSIYGWRSAEIENLNKMTKDFKGVKAIHLEENYRSTGAILAASHAVVTQVALKTFTNPTLEAGYISSEIKRIVAYTGEMLNYNDFAILRGHKFFERMEIKDLLAYLQLADNPNFNSVAELVSAAKKAKLSMMELAESIVDGESQITIKPALKKNLATFVGIVRKLRRAALKGTSVADLIRLTIEKTNYEEYLRPQPDFDQRWENINYSVTVEEGKEASTDASSRLVSDPVDFVAASEVKAAPKKLETSKAGAKSTMHPMFKNNKPRPTRKSPAVKVENGVVELLDSDDEDLDDGSIEAADPVEDSEHGRLDFSLLAKYRGARSGRGAEAALRRYDTRPDVPARMAGGEVNNRIISPFVNAVLKKQPDVLTSSLPEITAEVRQAVASIVGRTLADEEVTRKLIANYVRFAPPPSTWDAPDPDSRIYNRFGRRDGTGKMARGIEYWNSEFDDYALPGEGGAPSYNMGAPRGFTSIASAKSLLRQPQAPAAPKPPPVKLKSSNYGLPGPVPFTFGGREEHKPTDLTSFTSSANSGLAAMKSLGMDLGEPDISSKPNSGMSALGGRPAQPPSAGGSVPLARGTKRLGMGRAPSSWGAKKAKQ</sequence>
<keyword evidence="2" id="KW-0479">Metal-binding</keyword>
<dbReference type="HOGENOM" id="CLU_011556_0_0_1"/>
<organism evidence="15 16">
    <name type="scientific">Trichosporon asahii var. asahii (strain ATCC 90039 / CBS 2479 / JCM 2466 / KCTC 7840 / NBRC 103889/ NCYC 2677 / UAMH 7654)</name>
    <name type="common">Yeast</name>
    <dbReference type="NCBI Taxonomy" id="1186058"/>
    <lineage>
        <taxon>Eukaryota</taxon>
        <taxon>Fungi</taxon>
        <taxon>Dikarya</taxon>
        <taxon>Basidiomycota</taxon>
        <taxon>Agaricomycotina</taxon>
        <taxon>Tremellomycetes</taxon>
        <taxon>Trichosporonales</taxon>
        <taxon>Trichosporonaceae</taxon>
        <taxon>Trichosporon</taxon>
    </lineage>
</organism>
<dbReference type="Gene3D" id="1.10.10.160">
    <property type="match status" value="1"/>
</dbReference>
<proteinExistence type="inferred from homology"/>
<dbReference type="KEGG" id="tasa:A1Q1_02981"/>
<feature type="region of interest" description="Disordered" evidence="12">
    <location>
        <begin position="703"/>
        <end position="722"/>
    </location>
</feature>
<evidence type="ECO:0000256" key="6">
    <source>
        <dbReference type="ARBA" id="ARBA00022806"/>
    </source>
</evidence>
<evidence type="ECO:0000256" key="9">
    <source>
        <dbReference type="ARBA" id="ARBA00022990"/>
    </source>
</evidence>
<dbReference type="CDD" id="cd17932">
    <property type="entry name" value="DEXQc_UvrD"/>
    <property type="match status" value="1"/>
</dbReference>
<dbReference type="Gene3D" id="1.10.238.10">
    <property type="entry name" value="EF-hand"/>
    <property type="match status" value="3"/>
</dbReference>
<keyword evidence="8 11" id="KW-0067">ATP-binding</keyword>
<evidence type="ECO:0000256" key="3">
    <source>
        <dbReference type="ARBA" id="ARBA00022737"/>
    </source>
</evidence>
<comment type="caution">
    <text evidence="15">The sequence shown here is derived from an EMBL/GenBank/DDBJ whole genome shotgun (WGS) entry which is preliminary data.</text>
</comment>
<dbReference type="Pfam" id="PF13499">
    <property type="entry name" value="EF-hand_7"/>
    <property type="match status" value="2"/>
</dbReference>
<dbReference type="InterPro" id="IPR011992">
    <property type="entry name" value="EF-hand-dom_pair"/>
</dbReference>
<dbReference type="AlphaFoldDB" id="J4UB84"/>
<dbReference type="Gene3D" id="1.10.486.10">
    <property type="entry name" value="PCRA, domain 4"/>
    <property type="match status" value="1"/>
</dbReference>
<keyword evidence="7" id="KW-0106">Calcium</keyword>
<gene>
    <name evidence="15" type="ORF">A1Q1_02981</name>
</gene>
<feature type="region of interest" description="Disordered" evidence="12">
    <location>
        <begin position="663"/>
        <end position="691"/>
    </location>
</feature>
<keyword evidence="4 11" id="KW-0547">Nucleotide-binding</keyword>
<dbReference type="CDD" id="cd00051">
    <property type="entry name" value="EFh"/>
    <property type="match status" value="2"/>
</dbReference>
<keyword evidence="6 11" id="KW-0347">Helicase</keyword>
<dbReference type="Gene3D" id="3.40.50.300">
    <property type="entry name" value="P-loop containing nucleotide triphosphate hydrolases"/>
    <property type="match status" value="1"/>
</dbReference>
<dbReference type="InterPro" id="IPR027417">
    <property type="entry name" value="P-loop_NTPase"/>
</dbReference>